<dbReference type="KEGG" id="dfi:AXF13_08645"/>
<name>A0A109W4D6_9BACT</name>
<reference evidence="2" key="1">
    <citation type="submission" date="2016-02" db="EMBL/GenBank/DDBJ databases">
        <authorList>
            <person name="Holder M.E."/>
            <person name="Ajami N.J."/>
            <person name="Petrosino J.F."/>
        </authorList>
    </citation>
    <scope>NUCLEOTIDE SEQUENCE [LARGE SCALE GENOMIC DNA]</scope>
    <source>
        <strain evidence="2">CCUG 45958</strain>
    </source>
</reference>
<keyword evidence="2" id="KW-1185">Reference proteome</keyword>
<proteinExistence type="predicted"/>
<dbReference type="STRING" id="44742.AXF13_08645"/>
<evidence type="ECO:0000313" key="1">
    <source>
        <dbReference type="EMBL" id="AMD90185.1"/>
    </source>
</evidence>
<dbReference type="AlphaFoldDB" id="A0A109W4D6"/>
<evidence type="ECO:0000313" key="2">
    <source>
        <dbReference type="Proteomes" id="UP000069241"/>
    </source>
</evidence>
<gene>
    <name evidence="1" type="ORF">AXF13_08645</name>
</gene>
<sequence>MDSACTAVQSLDVSHRFSHDNLHIRFNSRFDPPQASVLINLLQRYYQSCKRIFIDVREVEQPNPVAAAALKAAFLHADYEPQQIVFKGNSGFALAISGNKVLLVPEKKPEGHVCRGNCAHCRCGHKKARSESKTA</sequence>
<dbReference type="RefSeq" id="WP_062252622.1">
    <property type="nucleotide sequence ID" value="NZ_CP014229.1"/>
</dbReference>
<accession>A0A109W4D6</accession>
<dbReference type="EMBL" id="CP014229">
    <property type="protein sequence ID" value="AMD90185.1"/>
    <property type="molecule type" value="Genomic_DNA"/>
</dbReference>
<dbReference type="Proteomes" id="UP000069241">
    <property type="component" value="Chromosome"/>
</dbReference>
<organism evidence="1 2">
    <name type="scientific">Desulfovibrio fairfieldensis</name>
    <dbReference type="NCBI Taxonomy" id="44742"/>
    <lineage>
        <taxon>Bacteria</taxon>
        <taxon>Pseudomonadati</taxon>
        <taxon>Thermodesulfobacteriota</taxon>
        <taxon>Desulfovibrionia</taxon>
        <taxon>Desulfovibrionales</taxon>
        <taxon>Desulfovibrionaceae</taxon>
        <taxon>Desulfovibrio</taxon>
    </lineage>
</organism>
<protein>
    <submittedName>
        <fullName evidence="1">Squalene cyclase</fullName>
    </submittedName>
</protein>